<feature type="signal peptide" evidence="3">
    <location>
        <begin position="1"/>
        <end position="18"/>
    </location>
</feature>
<keyword evidence="5" id="KW-1185">Reference proteome</keyword>
<comment type="caution">
    <text evidence="4">The sequence shown here is derived from an EMBL/GenBank/DDBJ whole genome shotgun (WGS) entry which is preliminary data.</text>
</comment>
<dbReference type="OrthoDB" id="10659449at2759"/>
<feature type="compositionally biased region" description="Basic and acidic residues" evidence="2">
    <location>
        <begin position="483"/>
        <end position="492"/>
    </location>
</feature>
<dbReference type="EMBL" id="BRXZ01000928">
    <property type="protein sequence ID" value="GMH57682.1"/>
    <property type="molecule type" value="Genomic_DNA"/>
</dbReference>
<feature type="coiled-coil region" evidence="1">
    <location>
        <begin position="255"/>
        <end position="356"/>
    </location>
</feature>
<evidence type="ECO:0000256" key="2">
    <source>
        <dbReference type="SAM" id="MobiDB-lite"/>
    </source>
</evidence>
<dbReference type="AlphaFoldDB" id="A0A9W6ZUP2"/>
<feature type="compositionally biased region" description="Basic and acidic residues" evidence="2">
    <location>
        <begin position="580"/>
        <end position="595"/>
    </location>
</feature>
<reference evidence="4" key="1">
    <citation type="submission" date="2022-07" db="EMBL/GenBank/DDBJ databases">
        <title>Genome analysis of Parmales, a sister group of diatoms, reveals the evolutionary specialization of diatoms from phago-mixotrophs to photoautotrophs.</title>
        <authorList>
            <person name="Ban H."/>
            <person name="Sato S."/>
            <person name="Yoshikawa S."/>
            <person name="Kazumasa Y."/>
            <person name="Nakamura Y."/>
            <person name="Ichinomiya M."/>
            <person name="Saitoh K."/>
            <person name="Sato N."/>
            <person name="Blanc-Mathieu R."/>
            <person name="Endo H."/>
            <person name="Kuwata A."/>
            <person name="Ogata H."/>
        </authorList>
    </citation>
    <scope>NUCLEOTIDE SEQUENCE</scope>
</reference>
<evidence type="ECO:0000256" key="3">
    <source>
        <dbReference type="SAM" id="SignalP"/>
    </source>
</evidence>
<feature type="compositionally biased region" description="Basic and acidic residues" evidence="2">
    <location>
        <begin position="556"/>
        <end position="572"/>
    </location>
</feature>
<keyword evidence="3" id="KW-0732">Signal</keyword>
<evidence type="ECO:0000256" key="1">
    <source>
        <dbReference type="SAM" id="Coils"/>
    </source>
</evidence>
<feature type="region of interest" description="Disordered" evidence="2">
    <location>
        <begin position="483"/>
        <end position="595"/>
    </location>
</feature>
<organism evidence="4 5">
    <name type="scientific">Triparma retinervis</name>
    <dbReference type="NCBI Taxonomy" id="2557542"/>
    <lineage>
        <taxon>Eukaryota</taxon>
        <taxon>Sar</taxon>
        <taxon>Stramenopiles</taxon>
        <taxon>Ochrophyta</taxon>
        <taxon>Bolidophyceae</taxon>
        <taxon>Parmales</taxon>
        <taxon>Triparmaceae</taxon>
        <taxon>Triparma</taxon>
    </lineage>
</organism>
<accession>A0A9W6ZUP2</accession>
<sequence length="623" mass="69500">MVRFTLAVFISLLTIANANSNNRRGAPPPPGYNRRFNGPQDSIVDLWNGSNMSPQTLSGYGIHKTVAVDLCTSFVTSAASHVRSPCLEDFVREEGREGKLRDYEELVKDVKETMGDLERIRELVRRGEREEEEGRRGGGIFGAILGWIGGDKNKPRGVWDDYYEGKEEGAGGGEGGESEGEEMMRSLNDVATYLIQPNGDFVPGLFRRSNRAYLAALKLIKNVKVGEDAVESELRRLAGVVENVRRDRNRLAGDCERLVVMYRDTEGRLEEVEKRVKRGNRRRRIAERGAERLVGVVEEGKSRQALLEGEVAEAREELGRAVEEWEGRRKEWEAAKEGLEETVGGLEKDCKKERDAVEELTKYVGTLEKRLSGGFGRGAGLGRMVGELEGKREGLTGQVKELEGKKGELMEGVETLEVRKGELVEGMVELEGRRKELAVGVEELEGRRTGLVEGVEELEGRRGDLARAVEELEERRIELLDLVEEMERREEGSEGAGGGEDSELDSDFDPQMAPPAPPPPLVLRDEEEEEKENIPAAGNDDVNDDIPPPPPIEIMSPKDELDQEPRHGDKQGEGQGQEQEQEHGGGEEKDWQREIKGWVRKTRKFASKTTGKRGFFSKKVAEA</sequence>
<dbReference type="Proteomes" id="UP001165082">
    <property type="component" value="Unassembled WGS sequence"/>
</dbReference>
<feature type="compositionally biased region" description="Pro residues" evidence="2">
    <location>
        <begin position="512"/>
        <end position="521"/>
    </location>
</feature>
<dbReference type="Gene3D" id="1.10.287.1490">
    <property type="match status" value="1"/>
</dbReference>
<feature type="chain" id="PRO_5040961666" evidence="3">
    <location>
        <begin position="19"/>
        <end position="623"/>
    </location>
</feature>
<evidence type="ECO:0000313" key="4">
    <source>
        <dbReference type="EMBL" id="GMH57682.1"/>
    </source>
</evidence>
<name>A0A9W6ZUP2_9STRA</name>
<protein>
    <submittedName>
        <fullName evidence="4">Uncharacterized protein</fullName>
    </submittedName>
</protein>
<evidence type="ECO:0000313" key="5">
    <source>
        <dbReference type="Proteomes" id="UP001165082"/>
    </source>
</evidence>
<gene>
    <name evidence="4" type="ORF">TrRE_jg4496</name>
</gene>
<proteinExistence type="predicted"/>
<keyword evidence="1" id="KW-0175">Coiled coil</keyword>